<dbReference type="GO" id="GO:0005506">
    <property type="term" value="F:iron ion binding"/>
    <property type="evidence" value="ECO:0007669"/>
    <property type="project" value="InterPro"/>
</dbReference>
<dbReference type="InterPro" id="IPR036396">
    <property type="entry name" value="Cyt_P450_sf"/>
</dbReference>
<reference evidence="1 2" key="1">
    <citation type="submission" date="2018-05" db="EMBL/GenBank/DDBJ databases">
        <title>Genomic Encyclopedia of Type Strains, Phase IV (KMG-IV): sequencing the most valuable type-strain genomes for metagenomic binning, comparative biology and taxonomic classification.</title>
        <authorList>
            <person name="Goeker M."/>
        </authorList>
    </citation>
    <scope>NUCLEOTIDE SEQUENCE [LARGE SCALE GENOMIC DNA]</scope>
    <source>
        <strain evidence="1 2">DSM 45480</strain>
    </source>
</reference>
<gene>
    <name evidence="1" type="ORF">C8D88_1304</name>
</gene>
<dbReference type="GO" id="GO:0004497">
    <property type="term" value="F:monooxygenase activity"/>
    <property type="evidence" value="ECO:0007669"/>
    <property type="project" value="InterPro"/>
</dbReference>
<evidence type="ECO:0000313" key="1">
    <source>
        <dbReference type="EMBL" id="PWK77967.1"/>
    </source>
</evidence>
<organism evidence="1 2">
    <name type="scientific">Lentzea atacamensis</name>
    <dbReference type="NCBI Taxonomy" id="531938"/>
    <lineage>
        <taxon>Bacteria</taxon>
        <taxon>Bacillati</taxon>
        <taxon>Actinomycetota</taxon>
        <taxon>Actinomycetes</taxon>
        <taxon>Pseudonocardiales</taxon>
        <taxon>Pseudonocardiaceae</taxon>
        <taxon>Lentzea</taxon>
    </lineage>
</organism>
<dbReference type="GO" id="GO:0020037">
    <property type="term" value="F:heme binding"/>
    <property type="evidence" value="ECO:0007669"/>
    <property type="project" value="InterPro"/>
</dbReference>
<dbReference type="SUPFAM" id="SSF48264">
    <property type="entry name" value="Cytochrome P450"/>
    <property type="match status" value="1"/>
</dbReference>
<dbReference type="Proteomes" id="UP000246005">
    <property type="component" value="Unassembled WGS sequence"/>
</dbReference>
<name>A0A316HC29_9PSEU</name>
<dbReference type="GO" id="GO:0016705">
    <property type="term" value="F:oxidoreductase activity, acting on paired donors, with incorporation or reduction of molecular oxygen"/>
    <property type="evidence" value="ECO:0007669"/>
    <property type="project" value="InterPro"/>
</dbReference>
<comment type="caution">
    <text evidence="1">The sequence shown here is derived from an EMBL/GenBank/DDBJ whole genome shotgun (WGS) entry which is preliminary data.</text>
</comment>
<sequence>MDSTVDLGDPAAYVKAPPFELWYRMRADAPVQHSTPARLGIEFWSVTGYHEMRSVLNDGETFGSRYGAFLGFAPQARDPAWQRMLVVTDGPRQWV</sequence>
<proteinExistence type="predicted"/>
<accession>A0A316HC29</accession>
<dbReference type="Gene3D" id="1.10.630.10">
    <property type="entry name" value="Cytochrome P450"/>
    <property type="match status" value="1"/>
</dbReference>
<evidence type="ECO:0000313" key="2">
    <source>
        <dbReference type="Proteomes" id="UP000246005"/>
    </source>
</evidence>
<dbReference type="EMBL" id="QGHB01000030">
    <property type="protein sequence ID" value="PWK77967.1"/>
    <property type="molecule type" value="Genomic_DNA"/>
</dbReference>
<protein>
    <submittedName>
        <fullName evidence="1">Uncharacterized protein</fullName>
    </submittedName>
</protein>
<dbReference type="AlphaFoldDB" id="A0A316HC29"/>